<protein>
    <recommendedName>
        <fullName evidence="2">N-acetyltransferase domain-containing protein</fullName>
    </recommendedName>
</protein>
<dbReference type="InterPro" id="IPR016181">
    <property type="entry name" value="Acyl_CoA_acyltransferase"/>
</dbReference>
<feature type="compositionally biased region" description="Acidic residues" evidence="1">
    <location>
        <begin position="292"/>
        <end position="304"/>
    </location>
</feature>
<dbReference type="GO" id="GO:0016747">
    <property type="term" value="F:acyltransferase activity, transferring groups other than amino-acyl groups"/>
    <property type="evidence" value="ECO:0007669"/>
    <property type="project" value="InterPro"/>
</dbReference>
<feature type="compositionally biased region" description="Gly residues" evidence="1">
    <location>
        <begin position="363"/>
        <end position="373"/>
    </location>
</feature>
<dbReference type="Proteomes" id="UP000007517">
    <property type="component" value="Chromosome"/>
</dbReference>
<evidence type="ECO:0000256" key="1">
    <source>
        <dbReference type="SAM" id="MobiDB-lite"/>
    </source>
</evidence>
<dbReference type="InterPro" id="IPR000182">
    <property type="entry name" value="GNAT_dom"/>
</dbReference>
<feature type="region of interest" description="Disordered" evidence="1">
    <location>
        <begin position="128"/>
        <end position="147"/>
    </location>
</feature>
<feature type="compositionally biased region" description="Basic and acidic residues" evidence="1">
    <location>
        <begin position="128"/>
        <end position="143"/>
    </location>
</feature>
<dbReference type="STRING" id="1146883.BLASA_2077"/>
<feature type="domain" description="N-acetyltransferase" evidence="2">
    <location>
        <begin position="1"/>
        <end position="173"/>
    </location>
</feature>
<evidence type="ECO:0000313" key="4">
    <source>
        <dbReference type="Proteomes" id="UP000007517"/>
    </source>
</evidence>
<dbReference type="KEGG" id="bsd:BLASA_2077"/>
<dbReference type="SUPFAM" id="SSF55729">
    <property type="entry name" value="Acyl-CoA N-acyltransferases (Nat)"/>
    <property type="match status" value="1"/>
</dbReference>
<feature type="compositionally biased region" description="Low complexity" evidence="1">
    <location>
        <begin position="374"/>
        <end position="388"/>
    </location>
</feature>
<reference evidence="4" key="2">
    <citation type="submission" date="2012-02" db="EMBL/GenBank/DDBJ databases">
        <title>Complete genome sequence of Blastococcus saxobsidens strain DD2.</title>
        <authorList>
            <person name="Genoscope."/>
        </authorList>
    </citation>
    <scope>NUCLEOTIDE SEQUENCE [LARGE SCALE GENOMIC DNA]</scope>
    <source>
        <strain evidence="4">DD2</strain>
    </source>
</reference>
<feature type="region of interest" description="Disordered" evidence="1">
    <location>
        <begin position="264"/>
        <end position="312"/>
    </location>
</feature>
<evidence type="ECO:0000313" key="3">
    <source>
        <dbReference type="EMBL" id="CCG02988.1"/>
    </source>
</evidence>
<proteinExistence type="predicted"/>
<dbReference type="HOGENOM" id="CLU_643522_0_0_11"/>
<organism evidence="3 4">
    <name type="scientific">Blastococcus saxobsidens (strain DD2)</name>
    <dbReference type="NCBI Taxonomy" id="1146883"/>
    <lineage>
        <taxon>Bacteria</taxon>
        <taxon>Bacillati</taxon>
        <taxon>Actinomycetota</taxon>
        <taxon>Actinomycetes</taxon>
        <taxon>Geodermatophilales</taxon>
        <taxon>Geodermatophilaceae</taxon>
        <taxon>Blastococcus</taxon>
    </lineage>
</organism>
<sequence>MIVRRERPEDHAAVQALHRAAFATDPVTGAVRAADDVPEVRLVDRLRGDPGFLPHLSLVAVDEGDVVGHGIATRGWLEPFGTPVLGLGPLGVRPDRQGCRVGAAPTGEGSAAAAHLALADRHLAPARERAAGDGHPRATERAHPAAQRVHLGGAEVPRQLHDVGAQLLQRHLALVVADDDVVDGGLADDPGDLLLLLRDQATDPAGHSFADEDDPRPAQHPVHRVHLRGAGHARADPPVPAHALEHPRGRPRLALHLPVGRALGPAAEDDQRGQGAEEHRQRDEHERRAEQDADELDDGGDRDEPDQHDPRELGIVLPRQGVGLLDHASLAAELADPADLGLPVLVQLGCLAGLAGRRRGLAGGGGPGRGGTGSPAAPTVLRGAPGAAARGGGVRGPAACHVPRIGAVDGAASDAPGGVAVISPGG</sequence>
<feature type="compositionally biased region" description="Basic and acidic residues" evidence="1">
    <location>
        <begin position="269"/>
        <end position="291"/>
    </location>
</feature>
<dbReference type="EMBL" id="FO117623">
    <property type="protein sequence ID" value="CCG02988.1"/>
    <property type="molecule type" value="Genomic_DNA"/>
</dbReference>
<name>H6RRZ4_BLASD</name>
<evidence type="ECO:0000259" key="2">
    <source>
        <dbReference type="PROSITE" id="PS51186"/>
    </source>
</evidence>
<dbReference type="AlphaFoldDB" id="H6RRZ4"/>
<accession>H6RRZ4</accession>
<feature type="region of interest" description="Disordered" evidence="1">
    <location>
        <begin position="363"/>
        <end position="395"/>
    </location>
</feature>
<gene>
    <name evidence="3" type="ordered locus">BLASA_2077</name>
</gene>
<dbReference type="eggNOG" id="COG3153">
    <property type="taxonomic scope" value="Bacteria"/>
</dbReference>
<dbReference type="PROSITE" id="PS51186">
    <property type="entry name" value="GNAT"/>
    <property type="match status" value="1"/>
</dbReference>
<dbReference type="Gene3D" id="3.40.630.30">
    <property type="match status" value="1"/>
</dbReference>
<reference evidence="3 4" key="1">
    <citation type="journal article" date="2012" name="J. Bacteriol.">
        <title>Genome Sequence of Blastococcus saxobsidens DD2, a Stone-Inhabiting Bacterium.</title>
        <authorList>
            <person name="Chouaia B."/>
            <person name="Crotti E."/>
            <person name="Brusetti L."/>
            <person name="Daffonchio D."/>
            <person name="Essoussi I."/>
            <person name="Nouioui I."/>
            <person name="Sbissi I."/>
            <person name="Ghodhbane-Gtari F."/>
            <person name="Gtari M."/>
            <person name="Vacherie B."/>
            <person name="Barbe V."/>
            <person name="Medigue C."/>
            <person name="Gury J."/>
            <person name="Pujic P."/>
            <person name="Normand P."/>
        </authorList>
    </citation>
    <scope>NUCLEOTIDE SEQUENCE [LARGE SCALE GENOMIC DNA]</scope>
    <source>
        <strain evidence="3 4">DD2</strain>
    </source>
</reference>
<keyword evidence="4" id="KW-1185">Reference proteome</keyword>